<name>A0A2P8FFY6_9RHOB</name>
<feature type="transmembrane region" description="Helical" evidence="1">
    <location>
        <begin position="102"/>
        <end position="124"/>
    </location>
</feature>
<reference evidence="2 3" key="1">
    <citation type="submission" date="2018-03" db="EMBL/GenBank/DDBJ databases">
        <title>Genomic Encyclopedia of Archaeal and Bacterial Type Strains, Phase II (KMG-II): from individual species to whole genera.</title>
        <authorList>
            <person name="Goeker M."/>
        </authorList>
    </citation>
    <scope>NUCLEOTIDE SEQUENCE [LARGE SCALE GENOMIC DNA]</scope>
    <source>
        <strain evidence="2 3">DSM 100673</strain>
    </source>
</reference>
<feature type="transmembrane region" description="Helical" evidence="1">
    <location>
        <begin position="76"/>
        <end position="95"/>
    </location>
</feature>
<accession>A0A2P8FFY6</accession>
<evidence type="ECO:0000313" key="3">
    <source>
        <dbReference type="Proteomes" id="UP000240418"/>
    </source>
</evidence>
<dbReference type="Proteomes" id="UP000240418">
    <property type="component" value="Unassembled WGS sequence"/>
</dbReference>
<dbReference type="EMBL" id="PYGJ01000003">
    <property type="protein sequence ID" value="PSL20617.1"/>
    <property type="molecule type" value="Genomic_DNA"/>
</dbReference>
<keyword evidence="1" id="KW-1133">Transmembrane helix</keyword>
<keyword evidence="1" id="KW-0812">Transmembrane</keyword>
<gene>
    <name evidence="2" type="ORF">CLV88_103265</name>
</gene>
<feature type="transmembrane region" description="Helical" evidence="1">
    <location>
        <begin position="51"/>
        <end position="70"/>
    </location>
</feature>
<dbReference type="RefSeq" id="WP_106607815.1">
    <property type="nucleotide sequence ID" value="NZ_PYGJ01000003.1"/>
</dbReference>
<dbReference type="OrthoDB" id="7432713at2"/>
<organism evidence="2 3">
    <name type="scientific">Shimia abyssi</name>
    <dbReference type="NCBI Taxonomy" id="1662395"/>
    <lineage>
        <taxon>Bacteria</taxon>
        <taxon>Pseudomonadati</taxon>
        <taxon>Pseudomonadota</taxon>
        <taxon>Alphaproteobacteria</taxon>
        <taxon>Rhodobacterales</taxon>
        <taxon>Roseobacteraceae</taxon>
    </lineage>
</organism>
<sequence length="125" mass="13095">MTDMNWIAFIAGAVAAMAFGFLIYGPVLGLQKRWAEGTRISPEPPAKMPMFPMVTNWTGILLLALIIGLTKTTQSLGVALLAILCAAAYVANTGAWAQKSGFAIAVDAAYVLGSGVLMILAHAIL</sequence>
<comment type="caution">
    <text evidence="2">The sequence shown here is derived from an EMBL/GenBank/DDBJ whole genome shotgun (WGS) entry which is preliminary data.</text>
</comment>
<dbReference type="InterPro" id="IPR013879">
    <property type="entry name" value="DUF1761"/>
</dbReference>
<keyword evidence="3" id="KW-1185">Reference proteome</keyword>
<protein>
    <submittedName>
        <fullName evidence="2">Uncharacterized protein DUF1761</fullName>
    </submittedName>
</protein>
<keyword evidence="1" id="KW-0472">Membrane</keyword>
<evidence type="ECO:0000313" key="2">
    <source>
        <dbReference type="EMBL" id="PSL20617.1"/>
    </source>
</evidence>
<dbReference type="Pfam" id="PF08570">
    <property type="entry name" value="DUF1761"/>
    <property type="match status" value="1"/>
</dbReference>
<dbReference type="AlphaFoldDB" id="A0A2P8FFY6"/>
<evidence type="ECO:0000256" key="1">
    <source>
        <dbReference type="SAM" id="Phobius"/>
    </source>
</evidence>
<proteinExistence type="predicted"/>
<feature type="transmembrane region" description="Helical" evidence="1">
    <location>
        <begin position="6"/>
        <end position="30"/>
    </location>
</feature>